<dbReference type="InterPro" id="IPR036397">
    <property type="entry name" value="RNaseH_sf"/>
</dbReference>
<dbReference type="PANTHER" id="PTHR46889">
    <property type="entry name" value="TRANSPOSASE INSF FOR INSERTION SEQUENCE IS3B-RELATED"/>
    <property type="match status" value="1"/>
</dbReference>
<dbReference type="InterPro" id="IPR001584">
    <property type="entry name" value="Integrase_cat-core"/>
</dbReference>
<evidence type="ECO:0000259" key="1">
    <source>
        <dbReference type="PROSITE" id="PS50994"/>
    </source>
</evidence>
<dbReference type="InterPro" id="IPR048020">
    <property type="entry name" value="Transpos_IS3"/>
</dbReference>
<dbReference type="EMBL" id="BMXB01000048">
    <property type="protein sequence ID" value="GHA52347.1"/>
    <property type="molecule type" value="Genomic_DNA"/>
</dbReference>
<dbReference type="SUPFAM" id="SSF53098">
    <property type="entry name" value="Ribonuclease H-like"/>
    <property type="match status" value="1"/>
</dbReference>
<dbReference type="InterPro" id="IPR050900">
    <property type="entry name" value="Transposase_IS3/IS150/IS904"/>
</dbReference>
<dbReference type="PANTHER" id="PTHR46889:SF5">
    <property type="entry name" value="INTEGRASE PROTEIN"/>
    <property type="match status" value="1"/>
</dbReference>
<dbReference type="Gene3D" id="3.30.420.10">
    <property type="entry name" value="Ribonuclease H-like superfamily/Ribonuclease H"/>
    <property type="match status" value="1"/>
</dbReference>
<reference evidence="2" key="1">
    <citation type="journal article" date="2014" name="Int. J. Syst. Evol. Microbiol.">
        <title>Complete genome sequence of Corynebacterium casei LMG S-19264T (=DSM 44701T), isolated from a smear-ripened cheese.</title>
        <authorList>
            <consortium name="US DOE Joint Genome Institute (JGI-PGF)"/>
            <person name="Walter F."/>
            <person name="Albersmeier A."/>
            <person name="Kalinowski J."/>
            <person name="Ruckert C."/>
        </authorList>
    </citation>
    <scope>NUCLEOTIDE SEQUENCE</scope>
    <source>
        <strain evidence="2">KCTC 12719</strain>
    </source>
</reference>
<dbReference type="GO" id="GO:0015074">
    <property type="term" value="P:DNA integration"/>
    <property type="evidence" value="ECO:0007669"/>
    <property type="project" value="InterPro"/>
</dbReference>
<reference evidence="2" key="2">
    <citation type="submission" date="2020-09" db="EMBL/GenBank/DDBJ databases">
        <authorList>
            <person name="Sun Q."/>
            <person name="Kim S."/>
        </authorList>
    </citation>
    <scope>NUCLEOTIDE SEQUENCE</scope>
    <source>
        <strain evidence="2">KCTC 12719</strain>
    </source>
</reference>
<accession>A0A918SMV1</accession>
<proteinExistence type="predicted"/>
<feature type="domain" description="Integrase catalytic" evidence="1">
    <location>
        <begin position="120"/>
        <end position="279"/>
    </location>
</feature>
<dbReference type="Pfam" id="PF00665">
    <property type="entry name" value="rve"/>
    <property type="match status" value="1"/>
</dbReference>
<sequence>MENRTVKERKSLVEKDHAVSIRRQTELLEINRSSLYINPLGESKENLDLMTQMDRLYTQDPTLGVLGMQDELLDKGWTVNHKRVRRLLRKMGVEAIYPKRNLSRLGKAKYIHPYLLRHLKVERPNQVWAIDITYIPMVNGFMYLTAVIDVYSRFIVGWQISNSLEKETQTELLTDCFRRYGKPEIINSDQGSQYTSEHWVSFLKENSVQISMDGKGRATDNAFIERFFRTLKQKYVYLYPPKNGSDLYQGTKNFMEYYNNRRHRGIQRNRPSQLYHNAA</sequence>
<gene>
    <name evidence="2" type="ORF">GCM10007103_35640</name>
</gene>
<organism evidence="2 3">
    <name type="scientific">Salinimicrobium marinum</name>
    <dbReference type="NCBI Taxonomy" id="680283"/>
    <lineage>
        <taxon>Bacteria</taxon>
        <taxon>Pseudomonadati</taxon>
        <taxon>Bacteroidota</taxon>
        <taxon>Flavobacteriia</taxon>
        <taxon>Flavobacteriales</taxon>
        <taxon>Flavobacteriaceae</taxon>
        <taxon>Salinimicrobium</taxon>
    </lineage>
</organism>
<name>A0A918SMV1_9FLAO</name>
<dbReference type="RefSeq" id="WP_189606432.1">
    <property type="nucleotide sequence ID" value="NZ_BMXB01000048.1"/>
</dbReference>
<dbReference type="Proteomes" id="UP000610456">
    <property type="component" value="Unassembled WGS sequence"/>
</dbReference>
<evidence type="ECO:0000313" key="2">
    <source>
        <dbReference type="EMBL" id="GHA52347.1"/>
    </source>
</evidence>
<dbReference type="AlphaFoldDB" id="A0A918SMV1"/>
<dbReference type="InterPro" id="IPR012337">
    <property type="entry name" value="RNaseH-like_sf"/>
</dbReference>
<dbReference type="GO" id="GO:0003676">
    <property type="term" value="F:nucleic acid binding"/>
    <property type="evidence" value="ECO:0007669"/>
    <property type="project" value="InterPro"/>
</dbReference>
<keyword evidence="3" id="KW-1185">Reference proteome</keyword>
<dbReference type="Pfam" id="PF13276">
    <property type="entry name" value="HTH_21"/>
    <property type="match status" value="1"/>
</dbReference>
<evidence type="ECO:0000313" key="3">
    <source>
        <dbReference type="Proteomes" id="UP000610456"/>
    </source>
</evidence>
<protein>
    <submittedName>
        <fullName evidence="2">Integrase</fullName>
    </submittedName>
</protein>
<dbReference type="NCBIfam" id="NF033516">
    <property type="entry name" value="transpos_IS3"/>
    <property type="match status" value="1"/>
</dbReference>
<comment type="caution">
    <text evidence="2">The sequence shown here is derived from an EMBL/GenBank/DDBJ whole genome shotgun (WGS) entry which is preliminary data.</text>
</comment>
<dbReference type="PROSITE" id="PS50994">
    <property type="entry name" value="INTEGRASE"/>
    <property type="match status" value="1"/>
</dbReference>
<dbReference type="InterPro" id="IPR025948">
    <property type="entry name" value="HTH-like_dom"/>
</dbReference>